<keyword evidence="6" id="KW-1185">Reference proteome</keyword>
<feature type="region of interest" description="Disordered" evidence="1">
    <location>
        <begin position="1"/>
        <end position="67"/>
    </location>
</feature>
<gene>
    <name evidence="5" type="ORF">PT974_05379</name>
    <name evidence="4" type="ORF">PT974_08113</name>
    <name evidence="3" type="ORF">PT974_09946</name>
</gene>
<feature type="region of interest" description="Disordered" evidence="1">
    <location>
        <begin position="222"/>
        <end position="259"/>
    </location>
</feature>
<dbReference type="PANTHER" id="PTHR47584:SF14">
    <property type="entry name" value="L10-INTERACTING MYB DOMAIN-CONTAINING PROTEIN-LIKE"/>
    <property type="match status" value="1"/>
</dbReference>
<evidence type="ECO:0000256" key="1">
    <source>
        <dbReference type="SAM" id="MobiDB-lite"/>
    </source>
</evidence>
<evidence type="ECO:0000259" key="2">
    <source>
        <dbReference type="Pfam" id="PF12776"/>
    </source>
</evidence>
<dbReference type="PANTHER" id="PTHR47584">
    <property type="match status" value="1"/>
</dbReference>
<sequence length="364" mass="40605">MEDNYSQTVSSEVVTPIRSENEALPASPEAVLTTPSLRTENIPAETPPVSPLSSQTTGSRSATRSGRTQWTDAMSIFFLELLREARNEGYLQSAKSTFVKAVMERLLPSMTEQFPHSNLQTIKLITHFKSLRTKHRMFLWITERTGVTYDEDSGMVDASDEQWDAYRQAHGPGAMWLKIRGLPRPGLYAYVFEDNEAMGRFIVSAGDDEGFDAIDLATQLTENAESEVPSSSGTENQARRIQSVRRRVPQNNRASEDTPEIRRQTMQSLVSLASTIEGCMSSISSSISAKQKREPGAGDIDLAIQDCRRLFRLSGRQLVVFAKGITVPLMAVCWNNFRDDKMAKLAMLEEILGERVDESVVVDV</sequence>
<dbReference type="EMBL" id="JAVFKD010000015">
    <property type="protein sequence ID" value="KAK5988463.1"/>
    <property type="molecule type" value="Genomic_DNA"/>
</dbReference>
<dbReference type="EMBL" id="JAVFKD010000012">
    <property type="protein sequence ID" value="KAK5991983.1"/>
    <property type="molecule type" value="Genomic_DNA"/>
</dbReference>
<evidence type="ECO:0000313" key="4">
    <source>
        <dbReference type="EMBL" id="KAK5989851.1"/>
    </source>
</evidence>
<feature type="compositionally biased region" description="Polar residues" evidence="1">
    <location>
        <begin position="222"/>
        <end position="240"/>
    </location>
</feature>
<dbReference type="InterPro" id="IPR024752">
    <property type="entry name" value="Myb/SANT-like_dom"/>
</dbReference>
<evidence type="ECO:0000313" key="3">
    <source>
        <dbReference type="EMBL" id="KAK5988463.1"/>
    </source>
</evidence>
<dbReference type="EMBL" id="JAVFKD010000014">
    <property type="protein sequence ID" value="KAK5989851.1"/>
    <property type="molecule type" value="Genomic_DNA"/>
</dbReference>
<feature type="domain" description="Myb/SANT-like" evidence="2">
    <location>
        <begin position="69"/>
        <end position="166"/>
    </location>
</feature>
<feature type="compositionally biased region" description="Polar residues" evidence="1">
    <location>
        <begin position="51"/>
        <end position="67"/>
    </location>
</feature>
<reference evidence="4 6" key="1">
    <citation type="submission" date="2024-01" db="EMBL/GenBank/DDBJ databases">
        <title>Complete genome of Cladobotryum mycophilum ATHUM6906.</title>
        <authorList>
            <person name="Christinaki A.C."/>
            <person name="Myridakis A.I."/>
            <person name="Kouvelis V.N."/>
        </authorList>
    </citation>
    <scope>NUCLEOTIDE SEQUENCE [LARGE SCALE GENOMIC DNA]</scope>
    <source>
        <strain evidence="4 6">ATHUM6906</strain>
    </source>
</reference>
<feature type="compositionally biased region" description="Polar residues" evidence="1">
    <location>
        <begin position="1"/>
        <end position="13"/>
    </location>
</feature>
<dbReference type="Pfam" id="PF12776">
    <property type="entry name" value="Myb_DNA-bind_3"/>
    <property type="match status" value="1"/>
</dbReference>
<name>A0ABR0SDD6_9HYPO</name>
<evidence type="ECO:0000313" key="6">
    <source>
        <dbReference type="Proteomes" id="UP001338125"/>
    </source>
</evidence>
<comment type="caution">
    <text evidence="4">The sequence shown here is derived from an EMBL/GenBank/DDBJ whole genome shotgun (WGS) entry which is preliminary data.</text>
</comment>
<evidence type="ECO:0000313" key="5">
    <source>
        <dbReference type="EMBL" id="KAK5991983.1"/>
    </source>
</evidence>
<protein>
    <recommendedName>
        <fullName evidence="2">Myb/SANT-like domain-containing protein</fullName>
    </recommendedName>
</protein>
<dbReference type="InterPro" id="IPR045026">
    <property type="entry name" value="LIMYB"/>
</dbReference>
<accession>A0ABR0SDD6</accession>
<organism evidence="4 6">
    <name type="scientific">Cladobotryum mycophilum</name>
    <dbReference type="NCBI Taxonomy" id="491253"/>
    <lineage>
        <taxon>Eukaryota</taxon>
        <taxon>Fungi</taxon>
        <taxon>Dikarya</taxon>
        <taxon>Ascomycota</taxon>
        <taxon>Pezizomycotina</taxon>
        <taxon>Sordariomycetes</taxon>
        <taxon>Hypocreomycetidae</taxon>
        <taxon>Hypocreales</taxon>
        <taxon>Hypocreaceae</taxon>
        <taxon>Cladobotryum</taxon>
    </lineage>
</organism>
<dbReference type="Proteomes" id="UP001338125">
    <property type="component" value="Unassembled WGS sequence"/>
</dbReference>
<proteinExistence type="predicted"/>